<protein>
    <submittedName>
        <fullName evidence="1">Uncharacterized protein</fullName>
    </submittedName>
</protein>
<reference evidence="2" key="1">
    <citation type="submission" date="2011-05" db="EMBL/GenBank/DDBJ databases">
        <authorList>
            <person name="Richards S.R."/>
            <person name="Qu J."/>
            <person name="Jiang H."/>
            <person name="Jhangiani S.N."/>
            <person name="Agravi P."/>
            <person name="Goodspeed R."/>
            <person name="Gross S."/>
            <person name="Mandapat C."/>
            <person name="Jackson L."/>
            <person name="Mathew T."/>
            <person name="Pu L."/>
            <person name="Thornton R."/>
            <person name="Saada N."/>
            <person name="Wilczek-Boney K.B."/>
            <person name="Lee S."/>
            <person name="Kovar C."/>
            <person name="Wu Y."/>
            <person name="Scherer S.E."/>
            <person name="Worley K.C."/>
            <person name="Muzny D.M."/>
            <person name="Gibbs R."/>
        </authorList>
    </citation>
    <scope>NUCLEOTIDE SEQUENCE</scope>
    <source>
        <strain evidence="2">Brora</strain>
    </source>
</reference>
<organism evidence="1 2">
    <name type="scientific">Strigamia maritima</name>
    <name type="common">European centipede</name>
    <name type="synonym">Geophilus maritimus</name>
    <dbReference type="NCBI Taxonomy" id="126957"/>
    <lineage>
        <taxon>Eukaryota</taxon>
        <taxon>Metazoa</taxon>
        <taxon>Ecdysozoa</taxon>
        <taxon>Arthropoda</taxon>
        <taxon>Myriapoda</taxon>
        <taxon>Chilopoda</taxon>
        <taxon>Pleurostigmophora</taxon>
        <taxon>Geophilomorpha</taxon>
        <taxon>Linotaeniidae</taxon>
        <taxon>Strigamia</taxon>
    </lineage>
</organism>
<dbReference type="HOGENOM" id="CLU_1818232_0_0_1"/>
<sequence length="142" mass="16365">MLVYRQPLTSRAKLNSADEYYDSPILSPHTKCLCHKNTTLQKKYLPDTTFLISKFSASIFRLITTFGHQQRGGTENSLKDKMLSCVNAEQRANNSKTIKYVRHIKLLVFPATCINQIFPMRLERLAIKNTTVFLKLFATKSY</sequence>
<name>T1JHD8_STRMM</name>
<reference evidence="1" key="2">
    <citation type="submission" date="2015-02" db="UniProtKB">
        <authorList>
            <consortium name="EnsemblMetazoa"/>
        </authorList>
    </citation>
    <scope>IDENTIFICATION</scope>
</reference>
<dbReference type="Proteomes" id="UP000014500">
    <property type="component" value="Unassembled WGS sequence"/>
</dbReference>
<proteinExistence type="predicted"/>
<evidence type="ECO:0000313" key="1">
    <source>
        <dbReference type="EnsemblMetazoa" id="SMAR013269-PA"/>
    </source>
</evidence>
<dbReference type="EMBL" id="JH431849">
    <property type="status" value="NOT_ANNOTATED_CDS"/>
    <property type="molecule type" value="Genomic_DNA"/>
</dbReference>
<keyword evidence="2" id="KW-1185">Reference proteome</keyword>
<evidence type="ECO:0000313" key="2">
    <source>
        <dbReference type="Proteomes" id="UP000014500"/>
    </source>
</evidence>
<accession>T1JHD8</accession>
<dbReference type="AlphaFoldDB" id="T1JHD8"/>
<dbReference type="EnsemblMetazoa" id="SMAR013269-RA">
    <property type="protein sequence ID" value="SMAR013269-PA"/>
    <property type="gene ID" value="SMAR013269"/>
</dbReference>